<dbReference type="InterPro" id="IPR035965">
    <property type="entry name" value="PAS-like_dom_sf"/>
</dbReference>
<dbReference type="InterPro" id="IPR016032">
    <property type="entry name" value="Sig_transdc_resp-reg_C-effctor"/>
</dbReference>
<evidence type="ECO:0000313" key="2">
    <source>
        <dbReference type="EMBL" id="TWT19198.1"/>
    </source>
</evidence>
<keyword evidence="3" id="KW-1185">Reference proteome</keyword>
<dbReference type="InterPro" id="IPR000792">
    <property type="entry name" value="Tscrpt_reg_LuxR_C"/>
</dbReference>
<dbReference type="EMBL" id="VOHK01000005">
    <property type="protein sequence ID" value="TWT19198.1"/>
    <property type="molecule type" value="Genomic_DNA"/>
</dbReference>
<proteinExistence type="predicted"/>
<accession>A0A5C5U0J4</accession>
<feature type="domain" description="HTH luxR-type" evidence="1">
    <location>
        <begin position="322"/>
        <end position="379"/>
    </location>
</feature>
<dbReference type="Gene3D" id="1.10.10.10">
    <property type="entry name" value="Winged helix-like DNA-binding domain superfamily/Winged helix DNA-binding domain"/>
    <property type="match status" value="1"/>
</dbReference>
<dbReference type="AlphaFoldDB" id="A0A5C5U0J4"/>
<sequence>MSVAMDPGTLLEAIGQVYASMFDEDAERGWLDQVRDLAGAEHAVLSEARGPKLTMHISRMDAGMEPLARQLAATTLYDNPLARMPSRRVHRMSDYFPIRDLMRTQVYQQFVRPLHGGYALAFPWGVEDGRAAIAICRDATRTRDFADAECTALQPLLLHIHNGFRIRARMQALQASLDQAHAALDAMHEAVLIVDRARRVRYLNPQAWNLLADGDGIRLDAGALHATRAYDDRRLQALVASALTVATRLQSPDARGAAAPEWADPRLAIPRDAPRRPLLASVAPATAVAHRHGLSDFADAAIVLLRDPDRPPAGSTRALVALFALTPREAELAMALRDGSPLALASTRLGIAEGTARQYLKQVFAKTGVGRQAELVALLRNLC</sequence>
<protein>
    <submittedName>
        <fullName evidence="2">Helix-turn-helix transcriptional regulator</fullName>
    </submittedName>
</protein>
<dbReference type="GO" id="GO:0006355">
    <property type="term" value="P:regulation of DNA-templated transcription"/>
    <property type="evidence" value="ECO:0007669"/>
    <property type="project" value="InterPro"/>
</dbReference>
<dbReference type="SUPFAM" id="SSF55785">
    <property type="entry name" value="PYP-like sensor domain (PAS domain)"/>
    <property type="match status" value="1"/>
</dbReference>
<evidence type="ECO:0000313" key="3">
    <source>
        <dbReference type="Proteomes" id="UP000319980"/>
    </source>
</evidence>
<comment type="caution">
    <text evidence="2">The sequence shown here is derived from an EMBL/GenBank/DDBJ whole genome shotgun (WGS) entry which is preliminary data.</text>
</comment>
<evidence type="ECO:0000259" key="1">
    <source>
        <dbReference type="SMART" id="SM00421"/>
    </source>
</evidence>
<reference evidence="2 3" key="1">
    <citation type="journal article" date="2008" name="Int. J. Syst. Evol. Microbiol.">
        <title>Luteimonas marina sp. nov., isolated from seawater.</title>
        <authorList>
            <person name="Baik K.S."/>
            <person name="Park S.C."/>
            <person name="Kim M.S."/>
            <person name="Kim E.M."/>
            <person name="Park C."/>
            <person name="Chun J."/>
            <person name="Seong C.N."/>
        </authorList>
    </citation>
    <scope>NUCLEOTIDE SEQUENCE [LARGE SCALE GENOMIC DNA]</scope>
    <source>
        <strain evidence="2 3">FR1330</strain>
    </source>
</reference>
<dbReference type="InterPro" id="IPR036388">
    <property type="entry name" value="WH-like_DNA-bd_sf"/>
</dbReference>
<dbReference type="GO" id="GO:0003677">
    <property type="term" value="F:DNA binding"/>
    <property type="evidence" value="ECO:0007669"/>
    <property type="project" value="InterPro"/>
</dbReference>
<dbReference type="SUPFAM" id="SSF46894">
    <property type="entry name" value="C-terminal effector domain of the bipartite response regulators"/>
    <property type="match status" value="1"/>
</dbReference>
<gene>
    <name evidence="2" type="ORF">FQY83_12625</name>
</gene>
<organism evidence="2 3">
    <name type="scientific">Luteimonas marina</name>
    <dbReference type="NCBI Taxonomy" id="488485"/>
    <lineage>
        <taxon>Bacteria</taxon>
        <taxon>Pseudomonadati</taxon>
        <taxon>Pseudomonadota</taxon>
        <taxon>Gammaproteobacteria</taxon>
        <taxon>Lysobacterales</taxon>
        <taxon>Lysobacteraceae</taxon>
        <taxon>Luteimonas</taxon>
    </lineage>
</organism>
<dbReference type="SMART" id="SM00421">
    <property type="entry name" value="HTH_LUXR"/>
    <property type="match status" value="1"/>
</dbReference>
<name>A0A5C5U0J4_9GAMM</name>
<dbReference type="Proteomes" id="UP000319980">
    <property type="component" value="Unassembled WGS sequence"/>
</dbReference>